<feature type="domain" description="Disease resistance N-terminal" evidence="8">
    <location>
        <begin position="17"/>
        <end position="95"/>
    </location>
</feature>
<evidence type="ECO:0000256" key="5">
    <source>
        <dbReference type="ARBA" id="ARBA00022821"/>
    </source>
</evidence>
<dbReference type="OrthoDB" id="741849at2759"/>
<dbReference type="Gramene" id="TraesCS3B02G019000.1">
    <property type="protein sequence ID" value="TraesCS3B02G019000.1.cds1"/>
    <property type="gene ID" value="TraesCS3B02G019000"/>
</dbReference>
<evidence type="ECO:0000259" key="9">
    <source>
        <dbReference type="Pfam" id="PF23559"/>
    </source>
</evidence>
<dbReference type="Proteomes" id="UP000019116">
    <property type="component" value="Chromosome 3B"/>
</dbReference>
<dbReference type="InterPro" id="IPR036388">
    <property type="entry name" value="WH-like_DNA-bd_sf"/>
</dbReference>
<dbReference type="Pfam" id="PF00931">
    <property type="entry name" value="NB-ARC"/>
    <property type="match status" value="1"/>
</dbReference>
<dbReference type="GO" id="GO:0006952">
    <property type="term" value="P:defense response"/>
    <property type="evidence" value="ECO:0007669"/>
    <property type="project" value="UniProtKB-KW"/>
</dbReference>
<dbReference type="InterPro" id="IPR056789">
    <property type="entry name" value="LRR_R13L1-DRL21"/>
</dbReference>
<evidence type="ECO:0000313" key="12">
    <source>
        <dbReference type="Proteomes" id="UP000019116"/>
    </source>
</evidence>
<evidence type="ECO:0000256" key="3">
    <source>
        <dbReference type="ARBA" id="ARBA00022737"/>
    </source>
</evidence>
<dbReference type="PaxDb" id="4565-Traes_3B_14CC6DD6D.1"/>
<dbReference type="GO" id="GO:0051707">
    <property type="term" value="P:response to other organism"/>
    <property type="evidence" value="ECO:0007669"/>
    <property type="project" value="UniProtKB-ARBA"/>
</dbReference>
<dbReference type="SUPFAM" id="SSF52540">
    <property type="entry name" value="P-loop containing nucleoside triphosphate hydrolases"/>
    <property type="match status" value="1"/>
</dbReference>
<evidence type="ECO:0000256" key="2">
    <source>
        <dbReference type="ARBA" id="ARBA00022614"/>
    </source>
</evidence>
<dbReference type="Gramene" id="TraesCS3B03G0042200.1">
    <property type="protein sequence ID" value="TraesCS3B03G0042200.1.CDS1"/>
    <property type="gene ID" value="TraesCS3B03G0042200"/>
</dbReference>
<dbReference type="InterPro" id="IPR042197">
    <property type="entry name" value="Apaf_helical"/>
</dbReference>
<evidence type="ECO:0008006" key="13">
    <source>
        <dbReference type="Google" id="ProtNLM"/>
    </source>
</evidence>
<dbReference type="EnsemblPlants" id="TraesCS3B02G019000.1">
    <property type="protein sequence ID" value="TraesCS3B02G019000.1.cds1"/>
    <property type="gene ID" value="TraesCS3B02G019000"/>
</dbReference>
<evidence type="ECO:0000313" key="11">
    <source>
        <dbReference type="EnsemblPlants" id="TraesCS3B02G019000.1.cds1"/>
    </source>
</evidence>
<dbReference type="InterPro" id="IPR027417">
    <property type="entry name" value="P-loop_NTPase"/>
</dbReference>
<dbReference type="Pfam" id="PF23559">
    <property type="entry name" value="WHD_DRP"/>
    <property type="match status" value="1"/>
</dbReference>
<dbReference type="PRINTS" id="PR00364">
    <property type="entry name" value="DISEASERSIST"/>
</dbReference>
<dbReference type="AlphaFoldDB" id="A0A3B6FFG4"/>
<organism evidence="11">
    <name type="scientific">Triticum aestivum</name>
    <name type="common">Wheat</name>
    <dbReference type="NCBI Taxonomy" id="4565"/>
    <lineage>
        <taxon>Eukaryota</taxon>
        <taxon>Viridiplantae</taxon>
        <taxon>Streptophyta</taxon>
        <taxon>Embryophyta</taxon>
        <taxon>Tracheophyta</taxon>
        <taxon>Spermatophyta</taxon>
        <taxon>Magnoliopsida</taxon>
        <taxon>Liliopsida</taxon>
        <taxon>Poales</taxon>
        <taxon>Poaceae</taxon>
        <taxon>BOP clade</taxon>
        <taxon>Pooideae</taxon>
        <taxon>Triticodae</taxon>
        <taxon>Triticeae</taxon>
        <taxon>Triticinae</taxon>
        <taxon>Triticum</taxon>
    </lineage>
</organism>
<keyword evidence="2" id="KW-0433">Leucine-rich repeat</keyword>
<dbReference type="InterPro" id="IPR058922">
    <property type="entry name" value="WHD_DRP"/>
</dbReference>
<evidence type="ECO:0000259" key="10">
    <source>
        <dbReference type="Pfam" id="PF25019"/>
    </source>
</evidence>
<reference evidence="11" key="2">
    <citation type="submission" date="2018-10" db="UniProtKB">
        <authorList>
            <consortium name="EnsemblPlants"/>
        </authorList>
    </citation>
    <scope>IDENTIFICATION</scope>
</reference>
<keyword evidence="6" id="KW-0067">ATP-binding</keyword>
<feature type="domain" description="R13L1/DRL21-like LRR repeat region" evidence="10">
    <location>
        <begin position="703"/>
        <end position="821"/>
    </location>
</feature>
<evidence type="ECO:0000256" key="6">
    <source>
        <dbReference type="ARBA" id="ARBA00022840"/>
    </source>
</evidence>
<evidence type="ECO:0000256" key="1">
    <source>
        <dbReference type="ARBA" id="ARBA00008894"/>
    </source>
</evidence>
<evidence type="ECO:0000259" key="7">
    <source>
        <dbReference type="Pfam" id="PF00931"/>
    </source>
</evidence>
<dbReference type="Pfam" id="PF18052">
    <property type="entry name" value="Rx_N"/>
    <property type="match status" value="1"/>
</dbReference>
<gene>
    <name evidence="11" type="primary">LOC123064330</name>
</gene>
<dbReference type="PANTHER" id="PTHR36766">
    <property type="entry name" value="PLANT BROAD-SPECTRUM MILDEW RESISTANCE PROTEIN RPW8"/>
    <property type="match status" value="1"/>
</dbReference>
<dbReference type="SMR" id="A0A3B6FFG4"/>
<accession>A0A3B6FFG4</accession>
<proteinExistence type="inferred from homology"/>
<dbReference type="InterPro" id="IPR002182">
    <property type="entry name" value="NB-ARC"/>
</dbReference>
<dbReference type="OMA" id="AWINISH"/>
<keyword evidence="5" id="KW-0611">Plant defense</keyword>
<dbReference type="Pfam" id="PF25019">
    <property type="entry name" value="LRR_R13L1-DRL21"/>
    <property type="match status" value="1"/>
</dbReference>
<dbReference type="Gene3D" id="1.10.10.10">
    <property type="entry name" value="Winged helix-like DNA-binding domain superfamily/Winged helix DNA-binding domain"/>
    <property type="match status" value="1"/>
</dbReference>
<sequence>MMSAVAEQVVGGFSSAVIQRVADKTMDYLGSNYNLSHATEELLTRLRTSLTMVKAITEVADNHLIISNSLTKWLRNLHTAAYEAEDVLDRFDCHEIVAGKRKVRELISSSVRALKSLVVPDEGMKMLECVVQKLDHLCAISNTFVELMKHDNLNAIKEERIVEETTSRVPIDVKVFGRDEVLELILKIMLGSSGSETEPSSVRAKLGARYRIAGVDVIPIVGMSGVGKTTLAQVIYNNENVKGHFKQRSWVYVSKHFGVKRTLQEMLRSFKGNYSSFGYAESLETTVNNIQSVIHQDGRFLLVLDNVWDEMCDQWNSLLTAIACDVPGSVVLVTTQSKRVADTVVTMCQVPLTPLPWESFWPVFRYYAFGTTDVVVENNQTLLLIGEQIAKKLDGLPLAAKVMGDLMRSRFAVDHWRSILESDWWDMSEVLCGILPYMGISYQDLQPTQRQSFAFCSIFPQNYLFDKDRLVNMWISHDFIQHSEFDGTRLEDIGSKLFDELVQRSFFQSTFDNKRYTMHNLVRALAIAVSSNECFLHKETSQRASPTVRHLSLQVGNQLHIHEANRYKNLRTILLFGHCDSNEIFDAVDNMLANSRSIRVLDLSHFEVMTSMLPNLALLRKLRFFDLSFTRVNNLRSFPCNLQFLYLRGYTCDSVPQSINRLASLRHLYVDATALSRIPGIGQLSQLQELENFSVGKKNGFMINELKSMQELSKKICISNIHIIKNRHEAKDACMIEKKHLEALVLTGRNVSKDVLEGLQPHPNLGELMIEGYGAINFPSWMLQGQIYTKLQSLHVGNCRLLAVLPPFGNFPSLRRLILDNLPLVKHVDGISFGCLRSLEDLRVSSMTSWIDWSHVEDDHGPLLPHVTRFELHNCPKLEEVPHLSFMSSLSELDISSCGNLVNALSQYVELLKCLESLKISYCDHQLLLFGHQLKSLKYLYLRKCGSLRLVDGLHCFPSLREVNVLGCPHILTEFSDQSTRQDEQAVHQLTSIITDSSLLSRNSFLPSVQVIEIAHIEDHYFTPEQEEWFEQLTSVEKIVFDNCYFLERLPSTLGRLASLKVLHIMTKPVAPRENFPQKLQEFIMHGFPVEAENDFKPGGSAWINISHVPYIRLNGKTIQNRQMDAASSSSNQQI</sequence>
<evidence type="ECO:0000259" key="8">
    <source>
        <dbReference type="Pfam" id="PF18052"/>
    </source>
</evidence>
<keyword evidence="4" id="KW-0547">Nucleotide-binding</keyword>
<name>A0A3B6FFG4_WHEAT</name>
<dbReference type="Gene3D" id="3.40.50.300">
    <property type="entry name" value="P-loop containing nucleotide triphosphate hydrolases"/>
    <property type="match status" value="1"/>
</dbReference>
<reference evidence="11" key="1">
    <citation type="submission" date="2018-08" db="EMBL/GenBank/DDBJ databases">
        <authorList>
            <person name="Rossello M."/>
        </authorList>
    </citation>
    <scope>NUCLEOTIDE SEQUENCE [LARGE SCALE GENOMIC DNA]</scope>
    <source>
        <strain evidence="11">cv. Chinese Spring</strain>
    </source>
</reference>
<dbReference type="GO" id="GO:0043531">
    <property type="term" value="F:ADP binding"/>
    <property type="evidence" value="ECO:0007669"/>
    <property type="project" value="InterPro"/>
</dbReference>
<keyword evidence="3" id="KW-0677">Repeat</keyword>
<dbReference type="InterPro" id="IPR041118">
    <property type="entry name" value="Rx_N"/>
</dbReference>
<dbReference type="PANTHER" id="PTHR36766:SF70">
    <property type="entry name" value="DISEASE RESISTANCE PROTEIN RGA4"/>
    <property type="match status" value="1"/>
</dbReference>
<dbReference type="GO" id="GO:0005524">
    <property type="term" value="F:ATP binding"/>
    <property type="evidence" value="ECO:0007669"/>
    <property type="project" value="UniProtKB-KW"/>
</dbReference>
<dbReference type="STRING" id="4565.A0A3B6FFG4"/>
<dbReference type="Gene3D" id="1.20.5.4130">
    <property type="match status" value="1"/>
</dbReference>
<protein>
    <recommendedName>
        <fullName evidence="13">NB-ARC domain-containing protein</fullName>
    </recommendedName>
</protein>
<dbReference type="Gene3D" id="3.80.10.10">
    <property type="entry name" value="Ribonuclease Inhibitor"/>
    <property type="match status" value="3"/>
</dbReference>
<dbReference type="InterPro" id="IPR032675">
    <property type="entry name" value="LRR_dom_sf"/>
</dbReference>
<dbReference type="Gene3D" id="1.10.8.430">
    <property type="entry name" value="Helical domain of apoptotic protease-activating factors"/>
    <property type="match status" value="1"/>
</dbReference>
<comment type="similarity">
    <text evidence="1">Belongs to the disease resistance NB-LRR family.</text>
</comment>
<dbReference type="SUPFAM" id="SSF52058">
    <property type="entry name" value="L domain-like"/>
    <property type="match status" value="1"/>
</dbReference>
<evidence type="ECO:0000256" key="4">
    <source>
        <dbReference type="ARBA" id="ARBA00022741"/>
    </source>
</evidence>
<dbReference type="SUPFAM" id="SSF52047">
    <property type="entry name" value="RNI-like"/>
    <property type="match status" value="1"/>
</dbReference>
<keyword evidence="12" id="KW-1185">Reference proteome</keyword>
<feature type="domain" description="NB-ARC" evidence="7">
    <location>
        <begin position="214"/>
        <end position="369"/>
    </location>
</feature>
<feature type="domain" description="Disease resistance protein winged helix" evidence="9">
    <location>
        <begin position="458"/>
        <end position="526"/>
    </location>
</feature>